<comment type="caution">
    <text evidence="2">The sequence shown here is derived from an EMBL/GenBank/DDBJ whole genome shotgun (WGS) entry which is preliminary data.</text>
</comment>
<name>A0AAE1LLR0_9NEOP</name>
<dbReference type="AlphaFoldDB" id="A0AAE1LLR0"/>
<feature type="region of interest" description="Disordered" evidence="1">
    <location>
        <begin position="219"/>
        <end position="270"/>
    </location>
</feature>
<dbReference type="Proteomes" id="UP001219518">
    <property type="component" value="Unassembled WGS sequence"/>
</dbReference>
<reference evidence="2" key="2">
    <citation type="journal article" date="2023" name="BMC Genomics">
        <title>Pest status, molecular evolution, and epigenetic factors derived from the genome assembly of Frankliniella fusca, a thysanopteran phytovirus vector.</title>
        <authorList>
            <person name="Catto M.A."/>
            <person name="Labadie P.E."/>
            <person name="Jacobson A.L."/>
            <person name="Kennedy G.G."/>
            <person name="Srinivasan R."/>
            <person name="Hunt B.G."/>
        </authorList>
    </citation>
    <scope>NUCLEOTIDE SEQUENCE</scope>
    <source>
        <strain evidence="2">PL_HMW_Pooled</strain>
    </source>
</reference>
<evidence type="ECO:0000256" key="1">
    <source>
        <dbReference type="SAM" id="MobiDB-lite"/>
    </source>
</evidence>
<proteinExistence type="predicted"/>
<feature type="compositionally biased region" description="Basic and acidic residues" evidence="1">
    <location>
        <begin position="224"/>
        <end position="245"/>
    </location>
</feature>
<reference evidence="2" key="1">
    <citation type="submission" date="2021-07" db="EMBL/GenBank/DDBJ databases">
        <authorList>
            <person name="Catto M.A."/>
            <person name="Jacobson A."/>
            <person name="Kennedy G."/>
            <person name="Labadie P."/>
            <person name="Hunt B.G."/>
            <person name="Srinivasan R."/>
        </authorList>
    </citation>
    <scope>NUCLEOTIDE SEQUENCE</scope>
    <source>
        <strain evidence="2">PL_HMW_Pooled</strain>
        <tissue evidence="2">Head</tissue>
    </source>
</reference>
<evidence type="ECO:0000313" key="2">
    <source>
        <dbReference type="EMBL" id="KAK3923224.1"/>
    </source>
</evidence>
<accession>A0AAE1LLR0</accession>
<organism evidence="2 3">
    <name type="scientific">Frankliniella fusca</name>
    <dbReference type="NCBI Taxonomy" id="407009"/>
    <lineage>
        <taxon>Eukaryota</taxon>
        <taxon>Metazoa</taxon>
        <taxon>Ecdysozoa</taxon>
        <taxon>Arthropoda</taxon>
        <taxon>Hexapoda</taxon>
        <taxon>Insecta</taxon>
        <taxon>Pterygota</taxon>
        <taxon>Neoptera</taxon>
        <taxon>Paraneoptera</taxon>
        <taxon>Thysanoptera</taxon>
        <taxon>Terebrantia</taxon>
        <taxon>Thripoidea</taxon>
        <taxon>Thripidae</taxon>
        <taxon>Frankliniella</taxon>
    </lineage>
</organism>
<dbReference type="EMBL" id="JAHWGI010001142">
    <property type="protein sequence ID" value="KAK3923224.1"/>
    <property type="molecule type" value="Genomic_DNA"/>
</dbReference>
<keyword evidence="3" id="KW-1185">Reference proteome</keyword>
<protein>
    <submittedName>
        <fullName evidence="2">High-molecular-weight cytochrome c</fullName>
    </submittedName>
</protein>
<evidence type="ECO:0000313" key="3">
    <source>
        <dbReference type="Proteomes" id="UP001219518"/>
    </source>
</evidence>
<feature type="compositionally biased region" description="Low complexity" evidence="1">
    <location>
        <begin position="255"/>
        <end position="267"/>
    </location>
</feature>
<sequence length="666" mass="73029">MRSAELGWIRPLKPQAKCGLRLQMEVPSPSLRTASTDMRALTQIFGLLEIDMASKMAKGGIMMHNEAEMKKSVGGSATREERNASKKISSIAIPMLGEGENRLSFMSSNGSTCQSPKIQYPPSCSESLPSKSVPCFDAISTISPSLQSTHNEKDKLVISKESKCQCSDAHPQLKRKFPSKNVSENNSNYSSAFSSLGDYKNFGSFHQEYKTLGDKVFSAQSEDDSSRNGVTKERGVLEFDKEENLTKAQQPPSMPNTFSNNSNFSPTITPKENTERIDKFVSEQSNQNFMSCIDNSNSMSIPMNMTGSRSSPAPNLSEERQRFQFQGGGDKDFNSFNVAQFPYNNVTFSERAEISLDASTLRQCIPKEDRVNEKQCFPTTKIFDPPTGKIRDKTLIEGSVTNEGKIDEDCCPPANVDQDKYERKTSYQSYQDLKTMTAATKESSHKNQRSMFPFPSSQAAEKIVINSSDIEKSHDRRECCFLVADAAFPQDIECSYTPSGQHIESCTAKYIFGTPQTPGPSAAAPLEARVIAPRDHERVTTTVVHPESTSPHITFHMVQSAAKGHPSHQPPAPTDAQQSTIAYPHDIVGKLSPSGHHLHSCTARYVFVGPDANVVGQPGANSQGTYVVLPLLRASPAGGQRPGGATSAARVHIQLQPQKVTQATQN</sequence>
<gene>
    <name evidence="2" type="ORF">KUF71_000306</name>
</gene>